<accession>A0ABN3VA90</accession>
<dbReference type="EMBL" id="BAAAVM010000179">
    <property type="protein sequence ID" value="GAA2786313.1"/>
    <property type="molecule type" value="Genomic_DNA"/>
</dbReference>
<dbReference type="Proteomes" id="UP001500893">
    <property type="component" value="Unassembled WGS sequence"/>
</dbReference>
<feature type="transmembrane region" description="Helical" evidence="1">
    <location>
        <begin position="5"/>
        <end position="25"/>
    </location>
</feature>
<evidence type="ECO:0000313" key="2">
    <source>
        <dbReference type="EMBL" id="GAA2786313.1"/>
    </source>
</evidence>
<gene>
    <name evidence="2" type="ORF">GCM10010521_75330</name>
</gene>
<evidence type="ECO:0000313" key="3">
    <source>
        <dbReference type="Proteomes" id="UP001500893"/>
    </source>
</evidence>
<keyword evidence="1" id="KW-1133">Transmembrane helix</keyword>
<protein>
    <submittedName>
        <fullName evidence="2">Uncharacterized protein</fullName>
    </submittedName>
</protein>
<reference evidence="2 3" key="1">
    <citation type="journal article" date="2019" name="Int. J. Syst. Evol. Microbiol.">
        <title>The Global Catalogue of Microorganisms (GCM) 10K type strain sequencing project: providing services to taxonomists for standard genome sequencing and annotation.</title>
        <authorList>
            <consortium name="The Broad Institute Genomics Platform"/>
            <consortium name="The Broad Institute Genome Sequencing Center for Infectious Disease"/>
            <person name="Wu L."/>
            <person name="Ma J."/>
        </authorList>
    </citation>
    <scope>NUCLEOTIDE SEQUENCE [LARGE SCALE GENOMIC DNA]</scope>
    <source>
        <strain evidence="2 3">JCM 11574</strain>
    </source>
</reference>
<keyword evidence="1" id="KW-0472">Membrane</keyword>
<feature type="transmembrane region" description="Helical" evidence="1">
    <location>
        <begin position="56"/>
        <end position="89"/>
    </location>
</feature>
<proteinExistence type="predicted"/>
<keyword evidence="3" id="KW-1185">Reference proteome</keyword>
<organism evidence="2 3">
    <name type="scientific">Streptomyces rameus</name>
    <dbReference type="NCBI Taxonomy" id="68261"/>
    <lineage>
        <taxon>Bacteria</taxon>
        <taxon>Bacillati</taxon>
        <taxon>Actinomycetota</taxon>
        <taxon>Actinomycetes</taxon>
        <taxon>Kitasatosporales</taxon>
        <taxon>Streptomycetaceae</taxon>
        <taxon>Streptomyces</taxon>
    </lineage>
</organism>
<comment type="caution">
    <text evidence="2">The sequence shown here is derived from an EMBL/GenBank/DDBJ whole genome shotgun (WGS) entry which is preliminary data.</text>
</comment>
<name>A0ABN3VA90_9ACTN</name>
<feature type="transmembrane region" description="Helical" evidence="1">
    <location>
        <begin position="31"/>
        <end position="49"/>
    </location>
</feature>
<evidence type="ECO:0000256" key="1">
    <source>
        <dbReference type="SAM" id="Phobius"/>
    </source>
</evidence>
<sequence>MLRDLLGLLMIGSGTVGLLGALYVAEPLVTLFLAGLVLCVGGSTVLRAARLVAGYCALSLGLTVLASLAFALSPWSLPFALVLAVGVFLSSEGD</sequence>
<keyword evidence="1" id="KW-0812">Transmembrane</keyword>